<dbReference type="PROSITE" id="PS00139">
    <property type="entry name" value="THIOL_PROTEASE_CYS"/>
    <property type="match status" value="1"/>
</dbReference>
<feature type="transmembrane region" description="Helical" evidence="12">
    <location>
        <begin position="547"/>
        <end position="570"/>
    </location>
</feature>
<dbReference type="GO" id="GO:0006508">
    <property type="term" value="P:proteolysis"/>
    <property type="evidence" value="ECO:0007669"/>
    <property type="project" value="UniProtKB-KW"/>
</dbReference>
<dbReference type="GO" id="GO:0046872">
    <property type="term" value="F:metal ion binding"/>
    <property type="evidence" value="ECO:0007669"/>
    <property type="project" value="UniProtKB-KW"/>
</dbReference>
<dbReference type="GO" id="GO:0005737">
    <property type="term" value="C:cytoplasm"/>
    <property type="evidence" value="ECO:0000318"/>
    <property type="project" value="GO_Central"/>
</dbReference>
<comment type="catalytic activity">
    <reaction evidence="9">
        <text>O-phospho-L-seryl-[protein] + H2O = L-seryl-[protein] + phosphate</text>
        <dbReference type="Rhea" id="RHEA:20629"/>
        <dbReference type="Rhea" id="RHEA-COMP:9863"/>
        <dbReference type="Rhea" id="RHEA-COMP:11604"/>
        <dbReference type="ChEBI" id="CHEBI:15377"/>
        <dbReference type="ChEBI" id="CHEBI:29999"/>
        <dbReference type="ChEBI" id="CHEBI:43474"/>
        <dbReference type="ChEBI" id="CHEBI:83421"/>
        <dbReference type="EC" id="3.1.3.16"/>
    </reaction>
</comment>
<dbReference type="CDD" id="cd00144">
    <property type="entry name" value="MPP_PPP_family"/>
    <property type="match status" value="1"/>
</dbReference>
<dbReference type="InterPro" id="IPR000668">
    <property type="entry name" value="Peptidase_C1A_C"/>
</dbReference>
<keyword evidence="7" id="KW-0904">Protein phosphatase</keyword>
<keyword evidence="14" id="KW-1185">Reference proteome</keyword>
<dbReference type="AlphaFoldDB" id="A0A2A6CZG0"/>
<dbReference type="SUPFAM" id="SSF56300">
    <property type="entry name" value="Metallo-dependent phosphatases"/>
    <property type="match status" value="1"/>
</dbReference>
<evidence type="ECO:0000256" key="6">
    <source>
        <dbReference type="ARBA" id="ARBA00022807"/>
    </source>
</evidence>
<keyword evidence="12" id="KW-1133">Transmembrane helix</keyword>
<dbReference type="SMART" id="SM00645">
    <property type="entry name" value="Pept_C1"/>
    <property type="match status" value="1"/>
</dbReference>
<dbReference type="SUPFAM" id="SSF54001">
    <property type="entry name" value="Cysteine proteinases"/>
    <property type="match status" value="1"/>
</dbReference>
<keyword evidence="12" id="KW-0472">Membrane</keyword>
<evidence type="ECO:0000256" key="12">
    <source>
        <dbReference type="SAM" id="Phobius"/>
    </source>
</evidence>
<feature type="transmembrane region" description="Helical" evidence="12">
    <location>
        <begin position="81"/>
        <end position="105"/>
    </location>
</feature>
<keyword evidence="4" id="KW-0479">Metal-binding</keyword>
<keyword evidence="8" id="KW-0464">Manganese</keyword>
<evidence type="ECO:0000256" key="10">
    <source>
        <dbReference type="ARBA" id="ARBA00048336"/>
    </source>
</evidence>
<dbReference type="PANTHER" id="PTHR11668:SF300">
    <property type="entry name" value="SERINE_THREONINE-PROTEIN PHOSPHATASE"/>
    <property type="match status" value="1"/>
</dbReference>
<dbReference type="PRINTS" id="PR00114">
    <property type="entry name" value="STPHPHTASE"/>
</dbReference>
<evidence type="ECO:0000313" key="13">
    <source>
        <dbReference type="EnsemblMetazoa" id="PPA28684.1"/>
    </source>
</evidence>
<feature type="region of interest" description="Disordered" evidence="11">
    <location>
        <begin position="1063"/>
        <end position="1085"/>
    </location>
</feature>
<dbReference type="Gene3D" id="3.60.21.10">
    <property type="match status" value="1"/>
</dbReference>
<dbReference type="InterPro" id="IPR000169">
    <property type="entry name" value="Pept_cys_AS"/>
</dbReference>
<gene>
    <name evidence="13" type="primary">WBGene00118238</name>
</gene>
<name>A0A2A6CZG0_PRIPA</name>
<accession>A0A2A6CZG0</accession>
<feature type="region of interest" description="Disordered" evidence="11">
    <location>
        <begin position="590"/>
        <end position="643"/>
    </location>
</feature>
<dbReference type="GO" id="GO:0008234">
    <property type="term" value="F:cysteine-type peptidase activity"/>
    <property type="evidence" value="ECO:0007669"/>
    <property type="project" value="UniProtKB-KW"/>
</dbReference>
<keyword evidence="3" id="KW-0645">Protease</keyword>
<dbReference type="InterPro" id="IPR038765">
    <property type="entry name" value="Papain-like_cys_pep_sf"/>
</dbReference>
<proteinExistence type="predicted"/>
<feature type="compositionally biased region" description="Low complexity" evidence="11">
    <location>
        <begin position="599"/>
        <end position="613"/>
    </location>
</feature>
<sequence length="1085" mass="122301">MKGKKMESEGRPLDEIALVTTIPDSTPVVEGEVSIVIPKAEEMVLELATFQKEVPSLCAATGRPKKTRALIYKYKKTPFTYYQVIALGILLLLIILICVGVETWISGSYEEFDDNERNHSEEDELHFRDLVKNVNEMDGSWKAKYNRFASRSKTDESTFSDTIETIRNMIKLKNRSTDEDIVMGDTEGHVRELTSQRIILPSSFDSRRKWPNCWSVHQIQNQGGCGSCWAVAASAVMSDRLCISSNGSSQALVSAQDLTSCCSACGGCEGTHWALAAFTHWKNRGVVTGGSYGSNEGCKPYEVQSSCGFPCSTSYYEKSKTPTCERKCQPLYEKNYEEDLVKARRAYWLKARFGAEKSEEIESVISKTIKAANLSEVDLIKREIFIHGPVLACFTLMESFQHYERGIYNDSLVESHYLYGHCAKLIGWGEENGIKFWQYANTWGRDWGEFGFFRVVFDDLPEEMSPLTILILLSLLSIASSLQSFNSLLQYGHTYKYQPPIRVPTLRKPEFLRRNCFFSPVQCQFPCLSIVHSSNTTSPDASSNTTVTWIVIVGVLIAAIIVSAICYFLCKHVPCFGVLNSIKDQSKSEQYRHLRKNASSSSVSDSLNSGSDSTGMSGVEINEVTSDTTDKKKRSRTMSNSIEEDVTSPGVKFINRRGDLALPFVPKEIVKKIEKSVKSPRRLPGLLRVKGERPMIKEVFTYSTSDDITLLEEIQPKKKSFLGITLNSNKTPTLDEKELFLDLLRNGPRQFPFTRTQMKVILKRGKEAFKKDPSLLEAAVPATVYGDIHGQYSDLLRWLNLNGFPNETRCDFVDRGPHGVEVIMIIVLMKLIWPQNVFVCRGNHEEESLNKNYSFFDEVLMRFPPSVDSNEKPMFSLFSEMFAQIPLAVLIGGQILGMHGGISPKLTSLQDIIDIERPIVEFMNNTLACDLVWSDPATASKRDMRGFKPNLEREPTAGIGQLFGKDAVREICERIGVSMIIRGHQAPLHGYSLFADNLMITLFSAPGYKGKTPENTNMGASLIISETLEITIRQIEVSENYRMLRMKDLEKRKEEAKKRAEIAKQIKSTSHLSQRNLKRNQSNLL</sequence>
<dbReference type="InterPro" id="IPR029052">
    <property type="entry name" value="Metallo-depent_PP-like"/>
</dbReference>
<evidence type="ECO:0000256" key="11">
    <source>
        <dbReference type="SAM" id="MobiDB-lite"/>
    </source>
</evidence>
<evidence type="ECO:0000256" key="7">
    <source>
        <dbReference type="ARBA" id="ARBA00022912"/>
    </source>
</evidence>
<dbReference type="PANTHER" id="PTHR11668">
    <property type="entry name" value="SERINE/THREONINE PROTEIN PHOSPHATASE"/>
    <property type="match status" value="1"/>
</dbReference>
<dbReference type="InterPro" id="IPR050341">
    <property type="entry name" value="PP1_catalytic_subunit"/>
</dbReference>
<dbReference type="Pfam" id="PF00112">
    <property type="entry name" value="Peptidase_C1"/>
    <property type="match status" value="1"/>
</dbReference>
<reference evidence="13" key="2">
    <citation type="submission" date="2022-06" db="UniProtKB">
        <authorList>
            <consortium name="EnsemblMetazoa"/>
        </authorList>
    </citation>
    <scope>IDENTIFICATION</scope>
    <source>
        <strain evidence="13">PS312</strain>
    </source>
</reference>
<evidence type="ECO:0000256" key="9">
    <source>
        <dbReference type="ARBA" id="ARBA00047761"/>
    </source>
</evidence>
<dbReference type="Pfam" id="PF00149">
    <property type="entry name" value="Metallophos"/>
    <property type="match status" value="1"/>
</dbReference>
<dbReference type="GO" id="GO:0005634">
    <property type="term" value="C:nucleus"/>
    <property type="evidence" value="ECO:0000318"/>
    <property type="project" value="GO_Central"/>
</dbReference>
<evidence type="ECO:0000256" key="3">
    <source>
        <dbReference type="ARBA" id="ARBA00022670"/>
    </source>
</evidence>
<evidence type="ECO:0000256" key="1">
    <source>
        <dbReference type="ARBA" id="ARBA00001936"/>
    </source>
</evidence>
<dbReference type="GO" id="GO:0004722">
    <property type="term" value="F:protein serine/threonine phosphatase activity"/>
    <property type="evidence" value="ECO:0000318"/>
    <property type="project" value="GO_Central"/>
</dbReference>
<dbReference type="EnsemblMetazoa" id="PPA28684.1">
    <property type="protein sequence ID" value="PPA28684.1"/>
    <property type="gene ID" value="WBGene00118238"/>
</dbReference>
<organism evidence="13 14">
    <name type="scientific">Pristionchus pacificus</name>
    <name type="common">Parasitic nematode worm</name>
    <dbReference type="NCBI Taxonomy" id="54126"/>
    <lineage>
        <taxon>Eukaryota</taxon>
        <taxon>Metazoa</taxon>
        <taxon>Ecdysozoa</taxon>
        <taxon>Nematoda</taxon>
        <taxon>Chromadorea</taxon>
        <taxon>Rhabditida</taxon>
        <taxon>Rhabditina</taxon>
        <taxon>Diplogasteromorpha</taxon>
        <taxon>Diplogasteroidea</taxon>
        <taxon>Neodiplogasteridae</taxon>
        <taxon>Pristionchus</taxon>
    </lineage>
</organism>
<dbReference type="Proteomes" id="UP000005239">
    <property type="component" value="Unassembled WGS sequence"/>
</dbReference>
<evidence type="ECO:0000313" key="14">
    <source>
        <dbReference type="Proteomes" id="UP000005239"/>
    </source>
</evidence>
<dbReference type="InterPro" id="IPR006186">
    <property type="entry name" value="Ser/Thr-sp_prot-phosphatase"/>
</dbReference>
<keyword evidence="6" id="KW-0788">Thiol protease</keyword>
<dbReference type="EC" id="3.1.3.16" evidence="2"/>
<evidence type="ECO:0000256" key="8">
    <source>
        <dbReference type="ARBA" id="ARBA00023211"/>
    </source>
</evidence>
<evidence type="ECO:0000256" key="2">
    <source>
        <dbReference type="ARBA" id="ARBA00013081"/>
    </source>
</evidence>
<dbReference type="InterPro" id="IPR004843">
    <property type="entry name" value="Calcineurin-like_PHP"/>
</dbReference>
<dbReference type="Gene3D" id="3.90.70.10">
    <property type="entry name" value="Cysteine proteinases"/>
    <property type="match status" value="1"/>
</dbReference>
<evidence type="ECO:0000256" key="5">
    <source>
        <dbReference type="ARBA" id="ARBA00022801"/>
    </source>
</evidence>
<dbReference type="SMART" id="SM00156">
    <property type="entry name" value="PP2Ac"/>
    <property type="match status" value="1"/>
</dbReference>
<comment type="cofactor">
    <cofactor evidence="1">
        <name>Mn(2+)</name>
        <dbReference type="ChEBI" id="CHEBI:29035"/>
    </cofactor>
</comment>
<comment type="catalytic activity">
    <reaction evidence="10">
        <text>O-phospho-L-threonyl-[protein] + H2O = L-threonyl-[protein] + phosphate</text>
        <dbReference type="Rhea" id="RHEA:47004"/>
        <dbReference type="Rhea" id="RHEA-COMP:11060"/>
        <dbReference type="Rhea" id="RHEA-COMP:11605"/>
        <dbReference type="ChEBI" id="CHEBI:15377"/>
        <dbReference type="ChEBI" id="CHEBI:30013"/>
        <dbReference type="ChEBI" id="CHEBI:43474"/>
        <dbReference type="ChEBI" id="CHEBI:61977"/>
        <dbReference type="EC" id="3.1.3.16"/>
    </reaction>
</comment>
<protein>
    <recommendedName>
        <fullName evidence="2">protein-serine/threonine phosphatase</fullName>
        <ecNumber evidence="2">3.1.3.16</ecNumber>
    </recommendedName>
</protein>
<keyword evidence="12" id="KW-0812">Transmembrane</keyword>
<feature type="compositionally biased region" description="Polar residues" evidence="11">
    <location>
        <begin position="1068"/>
        <end position="1085"/>
    </location>
</feature>
<dbReference type="CDD" id="cd02620">
    <property type="entry name" value="Peptidase_C1A_CathepsinB"/>
    <property type="match status" value="1"/>
</dbReference>
<accession>A0A8R1UJK8</accession>
<keyword evidence="5" id="KW-0378">Hydrolase</keyword>
<evidence type="ECO:0000256" key="4">
    <source>
        <dbReference type="ARBA" id="ARBA00022723"/>
    </source>
</evidence>
<reference evidence="14" key="1">
    <citation type="journal article" date="2008" name="Nat. Genet.">
        <title>The Pristionchus pacificus genome provides a unique perspective on nematode lifestyle and parasitism.</title>
        <authorList>
            <person name="Dieterich C."/>
            <person name="Clifton S.W."/>
            <person name="Schuster L.N."/>
            <person name="Chinwalla A."/>
            <person name="Delehaunty K."/>
            <person name="Dinkelacker I."/>
            <person name="Fulton L."/>
            <person name="Fulton R."/>
            <person name="Godfrey J."/>
            <person name="Minx P."/>
            <person name="Mitreva M."/>
            <person name="Roeseler W."/>
            <person name="Tian H."/>
            <person name="Witte H."/>
            <person name="Yang S.P."/>
            <person name="Wilson R.K."/>
            <person name="Sommer R.J."/>
        </authorList>
    </citation>
    <scope>NUCLEOTIDE SEQUENCE [LARGE SCALE GENOMIC DNA]</scope>
    <source>
        <strain evidence="14">PS312</strain>
    </source>
</reference>